<accession>A0A250FPR3</accession>
<organism evidence="4 5">
    <name type="scientific">Capnocytophaga gingivalis</name>
    <dbReference type="NCBI Taxonomy" id="1017"/>
    <lineage>
        <taxon>Bacteria</taxon>
        <taxon>Pseudomonadati</taxon>
        <taxon>Bacteroidota</taxon>
        <taxon>Flavobacteriia</taxon>
        <taxon>Flavobacteriales</taxon>
        <taxon>Flavobacteriaceae</taxon>
        <taxon>Capnocytophaga</taxon>
    </lineage>
</organism>
<dbReference type="Pfam" id="PF05193">
    <property type="entry name" value="Peptidase_M16_C"/>
    <property type="match status" value="1"/>
</dbReference>
<dbReference type="EMBL" id="CP022386">
    <property type="protein sequence ID" value="ATA87100.1"/>
    <property type="molecule type" value="Genomic_DNA"/>
</dbReference>
<name>A0A250FPR3_9FLAO</name>
<dbReference type="OrthoDB" id="9811314at2"/>
<dbReference type="GeneID" id="84808491"/>
<dbReference type="InterPro" id="IPR011249">
    <property type="entry name" value="Metalloenz_LuxS/M16"/>
</dbReference>
<protein>
    <submittedName>
        <fullName evidence="4">Peptidase M16</fullName>
    </submittedName>
</protein>
<keyword evidence="1" id="KW-0732">Signal</keyword>
<dbReference type="Gene3D" id="3.30.830.10">
    <property type="entry name" value="Metalloenzyme, LuxS/M16 peptidase-like"/>
    <property type="match status" value="2"/>
</dbReference>
<reference evidence="5" key="1">
    <citation type="submission" date="2017-06" db="EMBL/GenBank/DDBJ databases">
        <title>Capnocytophaga spp. assemblies.</title>
        <authorList>
            <person name="Gulvik C.A."/>
        </authorList>
    </citation>
    <scope>NUCLEOTIDE SEQUENCE [LARGE SCALE GENOMIC DNA]</scope>
    <source>
        <strain evidence="5">H1496</strain>
    </source>
</reference>
<dbReference type="PANTHER" id="PTHR11851:SF224">
    <property type="entry name" value="PROCESSING PROTEASE"/>
    <property type="match status" value="1"/>
</dbReference>
<dbReference type="AlphaFoldDB" id="A0A250FPR3"/>
<dbReference type="InterPro" id="IPR011765">
    <property type="entry name" value="Pept_M16_N"/>
</dbReference>
<dbReference type="Proteomes" id="UP000217250">
    <property type="component" value="Chromosome"/>
</dbReference>
<evidence type="ECO:0000313" key="4">
    <source>
        <dbReference type="EMBL" id="ATA87100.1"/>
    </source>
</evidence>
<evidence type="ECO:0000313" key="5">
    <source>
        <dbReference type="Proteomes" id="UP000217250"/>
    </source>
</evidence>
<dbReference type="InterPro" id="IPR007863">
    <property type="entry name" value="Peptidase_M16_C"/>
</dbReference>
<feature type="signal peptide" evidence="1">
    <location>
        <begin position="1"/>
        <end position="19"/>
    </location>
</feature>
<dbReference type="PANTHER" id="PTHR11851">
    <property type="entry name" value="METALLOPROTEASE"/>
    <property type="match status" value="1"/>
</dbReference>
<proteinExistence type="predicted"/>
<dbReference type="GO" id="GO:0046872">
    <property type="term" value="F:metal ion binding"/>
    <property type="evidence" value="ECO:0007669"/>
    <property type="project" value="InterPro"/>
</dbReference>
<feature type="domain" description="Peptidase M16 C-terminal" evidence="3">
    <location>
        <begin position="197"/>
        <end position="377"/>
    </location>
</feature>
<feature type="chain" id="PRO_5012761229" evidence="1">
    <location>
        <begin position="20"/>
        <end position="474"/>
    </location>
</feature>
<evidence type="ECO:0000259" key="3">
    <source>
        <dbReference type="Pfam" id="PF05193"/>
    </source>
</evidence>
<dbReference type="Pfam" id="PF00675">
    <property type="entry name" value="Peptidase_M16"/>
    <property type="match status" value="1"/>
</dbReference>
<dbReference type="SUPFAM" id="SSF63411">
    <property type="entry name" value="LuxS/MPP-like metallohydrolase"/>
    <property type="match status" value="2"/>
</dbReference>
<gene>
    <name evidence="4" type="ORF">CGC50_07980</name>
</gene>
<dbReference type="InterPro" id="IPR050361">
    <property type="entry name" value="MPP/UQCRC_Complex"/>
</dbReference>
<feature type="domain" description="Peptidase M16 N-terminal" evidence="2">
    <location>
        <begin position="58"/>
        <end position="179"/>
    </location>
</feature>
<evidence type="ECO:0000256" key="1">
    <source>
        <dbReference type="SAM" id="SignalP"/>
    </source>
</evidence>
<dbReference type="KEGG" id="cgh:CGC50_07980"/>
<dbReference type="RefSeq" id="WP_095910397.1">
    <property type="nucleotide sequence ID" value="NZ_CAUPXI010000023.1"/>
</dbReference>
<sequence length="474" mass="53733">MKKILLASISLLTPFLLSAQIDRDKMPEPTQMPSFTLGEPHVKKLPNGLTLMVVENHKLPHVSVSLTLDRPPIDETQKPGMYYLTSELMGGGSKNISKEAFVEETDRMGATVYLTVDGGNTYSLTRYFPRVLELFAEAALHPNFTQAELDKARDKAIASLKAEENSAQSIIYRLNSALTYGKKHPYGSFYTEESLKSITLSDVSNFYKTYFSPANAYMVVVGDVNTAQVEELVSKYFHEWWPAKSLQMTTPTPQDVQYTQVNLVDVPTAVQTEISAFNLYPLKMSDKDYFAVRVLNQILGGDYGSYININLREQHGYTYGARSYMGTNRFTLANFFVSVRVRNEVAAKSVVEILKEIKRIQTENVSEQKLKEVKGQLVGRFVMSTQYPATIANLAVTRETQKLPMDFYSNYIKNIEAVTVADVKRVANKYIKYNNLRFIIVGKSSDFIKELESLKHNGKPLPIFYYDKYANKIK</sequence>
<evidence type="ECO:0000259" key="2">
    <source>
        <dbReference type="Pfam" id="PF00675"/>
    </source>
</evidence>